<protein>
    <submittedName>
        <fullName evidence="1">Uncharacterized protein</fullName>
    </submittedName>
</protein>
<evidence type="ECO:0000313" key="1">
    <source>
        <dbReference type="EMBL" id="KAK2707512.1"/>
    </source>
</evidence>
<keyword evidence="2" id="KW-1185">Reference proteome</keyword>
<dbReference type="EMBL" id="JAVRJZ010000019">
    <property type="protein sequence ID" value="KAK2707512.1"/>
    <property type="molecule type" value="Genomic_DNA"/>
</dbReference>
<evidence type="ECO:0000313" key="2">
    <source>
        <dbReference type="Proteomes" id="UP001187531"/>
    </source>
</evidence>
<organism evidence="1 2">
    <name type="scientific">Artemia franciscana</name>
    <name type="common">Brine shrimp</name>
    <name type="synonym">Artemia sanfranciscana</name>
    <dbReference type="NCBI Taxonomy" id="6661"/>
    <lineage>
        <taxon>Eukaryota</taxon>
        <taxon>Metazoa</taxon>
        <taxon>Ecdysozoa</taxon>
        <taxon>Arthropoda</taxon>
        <taxon>Crustacea</taxon>
        <taxon>Branchiopoda</taxon>
        <taxon>Anostraca</taxon>
        <taxon>Artemiidae</taxon>
        <taxon>Artemia</taxon>
    </lineage>
</organism>
<comment type="caution">
    <text evidence="1">The sequence shown here is derived from an EMBL/GenBank/DDBJ whole genome shotgun (WGS) entry which is preliminary data.</text>
</comment>
<accession>A0AA88HMB5</accession>
<dbReference type="Proteomes" id="UP001187531">
    <property type="component" value="Unassembled WGS sequence"/>
</dbReference>
<proteinExistence type="predicted"/>
<dbReference type="AlphaFoldDB" id="A0AA88HMB5"/>
<sequence length="127" mass="14813">MNQARWMAKADKKALQDVCLFIVMLYVNPWLECTVTTEAPNQDLRFLKMLKESDEVDAIISKVSISKFSHHLWYLFEETVILSLFDDEVDSQTKKKMIANFNWDRISDFSKPCDPSEEKLNGKLFGN</sequence>
<reference evidence="1" key="1">
    <citation type="submission" date="2023-07" db="EMBL/GenBank/DDBJ databases">
        <title>Chromosome-level genome assembly of Artemia franciscana.</title>
        <authorList>
            <person name="Jo E."/>
        </authorList>
    </citation>
    <scope>NUCLEOTIDE SEQUENCE</scope>
    <source>
        <tissue evidence="1">Whole body</tissue>
    </source>
</reference>
<name>A0AA88HMB5_ARTSF</name>
<gene>
    <name evidence="1" type="ORF">QYM36_015276</name>
</gene>